<evidence type="ECO:0000256" key="2">
    <source>
        <dbReference type="ARBA" id="ARBA00022527"/>
    </source>
</evidence>
<keyword evidence="9" id="KW-1133">Transmembrane helix</keyword>
<dbReference type="Pfam" id="PF00069">
    <property type="entry name" value="Pkinase"/>
    <property type="match status" value="1"/>
</dbReference>
<dbReference type="PROSITE" id="PS00108">
    <property type="entry name" value="PROTEIN_KINASE_ST"/>
    <property type="match status" value="1"/>
</dbReference>
<feature type="transmembrane region" description="Helical" evidence="9">
    <location>
        <begin position="408"/>
        <end position="428"/>
    </location>
</feature>
<dbReference type="EMBL" id="BAABKK010000012">
    <property type="protein sequence ID" value="GAA5194254.1"/>
    <property type="molecule type" value="Genomic_DNA"/>
</dbReference>
<evidence type="ECO:0000259" key="10">
    <source>
        <dbReference type="PROSITE" id="PS50011"/>
    </source>
</evidence>
<keyword evidence="4 7" id="KW-0547">Nucleotide-binding</keyword>
<protein>
    <recommendedName>
        <fullName evidence="1">non-specific serine/threonine protein kinase</fullName>
        <ecNumber evidence="1">2.7.11.1</ecNumber>
    </recommendedName>
</protein>
<keyword evidence="6 7" id="KW-0067">ATP-binding</keyword>
<keyword evidence="9" id="KW-0812">Transmembrane</keyword>
<dbReference type="InterPro" id="IPR000719">
    <property type="entry name" value="Prot_kinase_dom"/>
</dbReference>
<organism evidence="11 12">
    <name type="scientific">Arthrobacter gyeryongensis</name>
    <dbReference type="NCBI Taxonomy" id="1650592"/>
    <lineage>
        <taxon>Bacteria</taxon>
        <taxon>Bacillati</taxon>
        <taxon>Actinomycetota</taxon>
        <taxon>Actinomycetes</taxon>
        <taxon>Micrococcales</taxon>
        <taxon>Micrococcaceae</taxon>
        <taxon>Arthrobacter</taxon>
    </lineage>
</organism>
<dbReference type="SMART" id="SM00220">
    <property type="entry name" value="S_TKc"/>
    <property type="match status" value="1"/>
</dbReference>
<dbReference type="EC" id="2.7.11.1" evidence="1"/>
<dbReference type="GO" id="GO:0016301">
    <property type="term" value="F:kinase activity"/>
    <property type="evidence" value="ECO:0007669"/>
    <property type="project" value="UniProtKB-KW"/>
</dbReference>
<evidence type="ECO:0000256" key="1">
    <source>
        <dbReference type="ARBA" id="ARBA00012513"/>
    </source>
</evidence>
<dbReference type="InterPro" id="IPR008271">
    <property type="entry name" value="Ser/Thr_kinase_AS"/>
</dbReference>
<gene>
    <name evidence="11" type="ORF">GCM10023346_21260</name>
</gene>
<dbReference type="InterPro" id="IPR017441">
    <property type="entry name" value="Protein_kinase_ATP_BS"/>
</dbReference>
<name>A0ABP9SFT0_9MICC</name>
<evidence type="ECO:0000313" key="11">
    <source>
        <dbReference type="EMBL" id="GAA5194254.1"/>
    </source>
</evidence>
<evidence type="ECO:0000256" key="9">
    <source>
        <dbReference type="SAM" id="Phobius"/>
    </source>
</evidence>
<feature type="domain" description="Protein kinase" evidence="10">
    <location>
        <begin position="16"/>
        <end position="279"/>
    </location>
</feature>
<keyword evidence="3" id="KW-0808">Transferase</keyword>
<keyword evidence="9" id="KW-0472">Membrane</keyword>
<evidence type="ECO:0000256" key="6">
    <source>
        <dbReference type="ARBA" id="ARBA00022840"/>
    </source>
</evidence>
<dbReference type="InterPro" id="IPR011009">
    <property type="entry name" value="Kinase-like_dom_sf"/>
</dbReference>
<accession>A0ABP9SFT0</accession>
<evidence type="ECO:0000256" key="5">
    <source>
        <dbReference type="ARBA" id="ARBA00022777"/>
    </source>
</evidence>
<evidence type="ECO:0000256" key="8">
    <source>
        <dbReference type="SAM" id="MobiDB-lite"/>
    </source>
</evidence>
<dbReference type="PANTHER" id="PTHR43289">
    <property type="entry name" value="MITOGEN-ACTIVATED PROTEIN KINASE KINASE KINASE 20-RELATED"/>
    <property type="match status" value="1"/>
</dbReference>
<evidence type="ECO:0000256" key="3">
    <source>
        <dbReference type="ARBA" id="ARBA00022679"/>
    </source>
</evidence>
<dbReference type="SUPFAM" id="SSF56112">
    <property type="entry name" value="Protein kinase-like (PK-like)"/>
    <property type="match status" value="1"/>
</dbReference>
<evidence type="ECO:0000256" key="4">
    <source>
        <dbReference type="ARBA" id="ARBA00022741"/>
    </source>
</evidence>
<dbReference type="Gene3D" id="1.10.510.10">
    <property type="entry name" value="Transferase(Phosphotransferase) domain 1"/>
    <property type="match status" value="1"/>
</dbReference>
<evidence type="ECO:0000313" key="12">
    <source>
        <dbReference type="Proteomes" id="UP001500200"/>
    </source>
</evidence>
<evidence type="ECO:0000256" key="7">
    <source>
        <dbReference type="PROSITE-ProRule" id="PRU10141"/>
    </source>
</evidence>
<keyword evidence="12" id="KW-1185">Reference proteome</keyword>
<feature type="binding site" evidence="7">
    <location>
        <position position="45"/>
    </location>
    <ligand>
        <name>ATP</name>
        <dbReference type="ChEBI" id="CHEBI:30616"/>
    </ligand>
</feature>
<proteinExistence type="predicted"/>
<feature type="region of interest" description="Disordered" evidence="8">
    <location>
        <begin position="370"/>
        <end position="400"/>
    </location>
</feature>
<reference evidence="12" key="1">
    <citation type="journal article" date="2019" name="Int. J. Syst. Evol. Microbiol.">
        <title>The Global Catalogue of Microorganisms (GCM) 10K type strain sequencing project: providing services to taxonomists for standard genome sequencing and annotation.</title>
        <authorList>
            <consortium name="The Broad Institute Genomics Platform"/>
            <consortium name="The Broad Institute Genome Sequencing Center for Infectious Disease"/>
            <person name="Wu L."/>
            <person name="Ma J."/>
        </authorList>
    </citation>
    <scope>NUCLEOTIDE SEQUENCE [LARGE SCALE GENOMIC DNA]</scope>
    <source>
        <strain evidence="12">JCM 18514</strain>
    </source>
</reference>
<dbReference type="CDD" id="cd14014">
    <property type="entry name" value="STKc_PknB_like"/>
    <property type="match status" value="1"/>
</dbReference>
<comment type="caution">
    <text evidence="11">The sequence shown here is derived from an EMBL/GenBank/DDBJ whole genome shotgun (WGS) entry which is preliminary data.</text>
</comment>
<sequence>MSPKREVAAPPKIEGYTFLDHLGAGGFADVYLYEQDRPRRKVAIKVLLADLKSDGARRRFESEANLMAQLSTHPYIVTIYEADVTASGHSYLAMEYCSRPNLDVRMRRDRFSVDEALTVGIQVASAVETAHNAGIAHRDIKPANILVTDYNRPALTDFGISGTTDSVGDDEAGMSIPWSPPEVFKGYVADGVKVDVWALGATIYTLLAGHSPFVVSGADNSPRELMSRIATLPLPSLGRVDVPQSLELVLATAMSKAPASRYPSAHALALALQRIQTELNLSVTRFEALDDRLDSHRVDDSPEEATRVRGVVSIDPGSPVRPAVPTADPSVADPELFLSGASSIRQKPAEVPDLDMTIRPVVKSPVGSVPGGLPRRFAEAPVDDTRLRQSATESEPEGTLARRRQPRWLLACAGGVLVAAGVAGVLIVGNNANTVNPAAARVPSEKPADALAVGASVPSPAKLSGVKSASGVTFTWENPNPLSGDVYVWRTVSVMADGEYKSSTAAAVTVAAGQPGPTCIEVLIRRSNGQASSEPAKACVP</sequence>
<keyword evidence="2" id="KW-0723">Serine/threonine-protein kinase</keyword>
<dbReference type="PROSITE" id="PS50011">
    <property type="entry name" value="PROTEIN_KINASE_DOM"/>
    <property type="match status" value="1"/>
</dbReference>
<dbReference type="PROSITE" id="PS00107">
    <property type="entry name" value="PROTEIN_KINASE_ATP"/>
    <property type="match status" value="1"/>
</dbReference>
<dbReference type="RefSeq" id="WP_345449324.1">
    <property type="nucleotide sequence ID" value="NZ_BAABKK010000012.1"/>
</dbReference>
<keyword evidence="5 11" id="KW-0418">Kinase</keyword>
<dbReference type="PANTHER" id="PTHR43289:SF6">
    <property type="entry name" value="SERINE_THREONINE-PROTEIN KINASE NEKL-3"/>
    <property type="match status" value="1"/>
</dbReference>
<dbReference type="Proteomes" id="UP001500200">
    <property type="component" value="Unassembled WGS sequence"/>
</dbReference>